<feature type="region of interest" description="Disordered" evidence="1">
    <location>
        <begin position="54"/>
        <end position="84"/>
    </location>
</feature>
<gene>
    <name evidence="2" type="ORF">DL764_004648</name>
</gene>
<accession>A0A4V1XAW3</accession>
<keyword evidence="3" id="KW-1185">Reference proteome</keyword>
<evidence type="ECO:0000313" key="3">
    <source>
        <dbReference type="Proteomes" id="UP000293360"/>
    </source>
</evidence>
<name>A0A4V1XAW3_9PEZI</name>
<dbReference type="Proteomes" id="UP000293360">
    <property type="component" value="Unassembled WGS sequence"/>
</dbReference>
<feature type="compositionally biased region" description="Basic and acidic residues" evidence="1">
    <location>
        <begin position="60"/>
        <end position="69"/>
    </location>
</feature>
<organism evidence="2 3">
    <name type="scientific">Monosporascus ibericus</name>
    <dbReference type="NCBI Taxonomy" id="155417"/>
    <lineage>
        <taxon>Eukaryota</taxon>
        <taxon>Fungi</taxon>
        <taxon>Dikarya</taxon>
        <taxon>Ascomycota</taxon>
        <taxon>Pezizomycotina</taxon>
        <taxon>Sordariomycetes</taxon>
        <taxon>Xylariomycetidae</taxon>
        <taxon>Xylariales</taxon>
        <taxon>Xylariales incertae sedis</taxon>
        <taxon>Monosporascus</taxon>
    </lineage>
</organism>
<dbReference type="EMBL" id="QJNU01000225">
    <property type="protein sequence ID" value="RYP04149.1"/>
    <property type="molecule type" value="Genomic_DNA"/>
</dbReference>
<sequence length="84" mass="9535">MAPLTLHLVRHVKGFHKADKDRSTFLLFLAEEYVALEGFGRPWKDAEVRSYRFPASEPLPEDRTPEHGPTRINDGAGAGGRQYR</sequence>
<evidence type="ECO:0000313" key="2">
    <source>
        <dbReference type="EMBL" id="RYP04149.1"/>
    </source>
</evidence>
<protein>
    <submittedName>
        <fullName evidence="2">Uncharacterized protein</fullName>
    </submittedName>
</protein>
<proteinExistence type="predicted"/>
<dbReference type="AlphaFoldDB" id="A0A4V1XAW3"/>
<comment type="caution">
    <text evidence="2">The sequence shown here is derived from an EMBL/GenBank/DDBJ whole genome shotgun (WGS) entry which is preliminary data.</text>
</comment>
<reference evidence="2 3" key="1">
    <citation type="submission" date="2018-06" db="EMBL/GenBank/DDBJ databases">
        <title>Complete Genomes of Monosporascus.</title>
        <authorList>
            <person name="Robinson A.J."/>
            <person name="Natvig D.O."/>
        </authorList>
    </citation>
    <scope>NUCLEOTIDE SEQUENCE [LARGE SCALE GENOMIC DNA]</scope>
    <source>
        <strain evidence="2 3">CBS 110550</strain>
    </source>
</reference>
<evidence type="ECO:0000256" key="1">
    <source>
        <dbReference type="SAM" id="MobiDB-lite"/>
    </source>
</evidence>